<dbReference type="AlphaFoldDB" id="A0AAX2RRS2"/>
<feature type="chain" id="PRO_5043690749" evidence="1">
    <location>
        <begin position="24"/>
        <end position="112"/>
    </location>
</feature>
<dbReference type="Pfam" id="PF13663">
    <property type="entry name" value="DUF4148"/>
    <property type="match status" value="1"/>
</dbReference>
<gene>
    <name evidence="2" type="ORF">E3D37_16540</name>
</gene>
<dbReference type="Proteomes" id="UP000298234">
    <property type="component" value="Unassembled WGS sequence"/>
</dbReference>
<dbReference type="InterPro" id="IPR025421">
    <property type="entry name" value="DUF4148"/>
</dbReference>
<organism evidence="2 3">
    <name type="scientific">Burkholderia cepacia</name>
    <name type="common">Pseudomonas cepacia</name>
    <dbReference type="NCBI Taxonomy" id="292"/>
    <lineage>
        <taxon>Bacteria</taxon>
        <taxon>Pseudomonadati</taxon>
        <taxon>Pseudomonadota</taxon>
        <taxon>Betaproteobacteria</taxon>
        <taxon>Burkholderiales</taxon>
        <taxon>Burkholderiaceae</taxon>
        <taxon>Burkholderia</taxon>
        <taxon>Burkholderia cepacia complex</taxon>
    </lineage>
</organism>
<accession>A0AAX2RRS2</accession>
<reference evidence="2 3" key="1">
    <citation type="submission" date="2019-03" db="EMBL/GenBank/DDBJ databases">
        <title>Burkholderia cepacia outbreak.</title>
        <authorList>
            <person name="Farzana R."/>
            <person name="Walsh T.R."/>
        </authorList>
    </citation>
    <scope>NUCLEOTIDE SEQUENCE [LARGE SCALE GENOMIC DNA]</scope>
    <source>
        <strain evidence="3">d13</strain>
    </source>
</reference>
<name>A0AAX2RRS2_BURCE</name>
<dbReference type="RefSeq" id="WP_134256164.1">
    <property type="nucleotide sequence ID" value="NZ_SNSG01000013.1"/>
</dbReference>
<evidence type="ECO:0000256" key="1">
    <source>
        <dbReference type="SAM" id="SignalP"/>
    </source>
</evidence>
<comment type="caution">
    <text evidence="2">The sequence shown here is derived from an EMBL/GenBank/DDBJ whole genome shotgun (WGS) entry which is preliminary data.</text>
</comment>
<sequence>MKLQIVAALIVVASAATSTSAFADSGHGYPDIARNSSGVASASVAAPAPAVEQIGNAVSRGKTREQVQQELVQAYHDGLLPTSKHDYPPSEATIARNKELHQLIEPKWAAQH</sequence>
<evidence type="ECO:0000313" key="3">
    <source>
        <dbReference type="Proteomes" id="UP000298234"/>
    </source>
</evidence>
<evidence type="ECO:0000313" key="2">
    <source>
        <dbReference type="EMBL" id="TEU47610.1"/>
    </source>
</evidence>
<dbReference type="EMBL" id="SNSQ01000016">
    <property type="protein sequence ID" value="TEU47610.1"/>
    <property type="molecule type" value="Genomic_DNA"/>
</dbReference>
<protein>
    <submittedName>
        <fullName evidence="2">DUF4148 domain-containing protein</fullName>
    </submittedName>
</protein>
<proteinExistence type="predicted"/>
<feature type="signal peptide" evidence="1">
    <location>
        <begin position="1"/>
        <end position="23"/>
    </location>
</feature>
<keyword evidence="1" id="KW-0732">Signal</keyword>